<accession>A0A7D4U3F6</accession>
<evidence type="ECO:0000313" key="2">
    <source>
        <dbReference type="Proteomes" id="UP000502498"/>
    </source>
</evidence>
<organism evidence="1 2">
    <name type="scientific">Microbacterium hominis</name>
    <dbReference type="NCBI Taxonomy" id="162426"/>
    <lineage>
        <taxon>Bacteria</taxon>
        <taxon>Bacillati</taxon>
        <taxon>Actinomycetota</taxon>
        <taxon>Actinomycetes</taxon>
        <taxon>Micrococcales</taxon>
        <taxon>Microbacteriaceae</taxon>
        <taxon>Microbacterium</taxon>
    </lineage>
</organism>
<reference evidence="1 2" key="1">
    <citation type="submission" date="2020-05" db="EMBL/GenBank/DDBJ databases">
        <title>Strain PA2F3 complete genome.</title>
        <authorList>
            <person name="Kim Y.-S."/>
            <person name="Kim S.-J."/>
            <person name="Jung H.-k."/>
            <person name="Kim S.-E."/>
            <person name="Kim K.-H."/>
        </authorList>
    </citation>
    <scope>NUCLEOTIDE SEQUENCE [LARGE SCALE GENOMIC DNA]</scope>
    <source>
        <strain evidence="1 2">PA2F3</strain>
    </source>
</reference>
<dbReference type="Proteomes" id="UP000502498">
    <property type="component" value="Chromosome"/>
</dbReference>
<evidence type="ECO:0000313" key="1">
    <source>
        <dbReference type="EMBL" id="QKJ18605.1"/>
    </source>
</evidence>
<sequence length="62" mass="6592">MTQILDATPHAAAAATVSPLSAPRPAIGVSLVPRVRPLTRGGLSDLLALYRHERRHRSRAAA</sequence>
<dbReference type="AlphaFoldDB" id="A0A7D4U3F6"/>
<dbReference type="EMBL" id="CP054038">
    <property type="protein sequence ID" value="QKJ18605.1"/>
    <property type="molecule type" value="Genomic_DNA"/>
</dbReference>
<protein>
    <submittedName>
        <fullName evidence="1">Uncharacterized protein</fullName>
    </submittedName>
</protein>
<name>A0A7D4U3F6_9MICO</name>
<gene>
    <name evidence="1" type="ORF">HQM25_03870</name>
</gene>
<proteinExistence type="predicted"/>
<dbReference type="RefSeq" id="WP_172989046.1">
    <property type="nucleotide sequence ID" value="NZ_CP054038.1"/>
</dbReference>